<dbReference type="Gene3D" id="3.30.497.10">
    <property type="entry name" value="Antithrombin, subunit I, domain 2"/>
    <property type="match status" value="1"/>
</dbReference>
<dbReference type="InterPro" id="IPR042178">
    <property type="entry name" value="Serpin_sf_1"/>
</dbReference>
<dbReference type="Pfam" id="PF00079">
    <property type="entry name" value="Serpin"/>
    <property type="match status" value="1"/>
</dbReference>
<dbReference type="SUPFAM" id="SSF56574">
    <property type="entry name" value="Serpins"/>
    <property type="match status" value="1"/>
</dbReference>
<dbReference type="Gene3D" id="2.30.39.10">
    <property type="entry name" value="Alpha-1-antitrypsin, domain 1"/>
    <property type="match status" value="2"/>
</dbReference>
<keyword evidence="1" id="KW-0646">Protease inhibitor</keyword>
<dbReference type="PROSITE" id="PS00284">
    <property type="entry name" value="SERPIN"/>
    <property type="match status" value="1"/>
</dbReference>
<reference evidence="6" key="1">
    <citation type="journal article" date="1995" name="Comp. Biochem. Physiol. B, Biochem. Mol. Biol.">
        <title>Isolation of cDNA encoding a novel serpin of crayfish hemocytes.</title>
        <authorList>
            <person name="Liang Z."/>
            <person name="Soderhall K."/>
        </authorList>
    </citation>
    <scope>NUCLEOTIDE SEQUENCE</scope>
</reference>
<feature type="signal peptide" evidence="4">
    <location>
        <begin position="1"/>
        <end position="17"/>
    </location>
</feature>
<proteinExistence type="evidence at transcript level"/>
<evidence type="ECO:0000256" key="3">
    <source>
        <dbReference type="RuleBase" id="RU000411"/>
    </source>
</evidence>
<name>Q26058_PACLE</name>
<evidence type="ECO:0000259" key="5">
    <source>
        <dbReference type="SMART" id="SM00093"/>
    </source>
</evidence>
<feature type="chain" id="PRO_5004203140" evidence="4">
    <location>
        <begin position="18"/>
        <end position="429"/>
    </location>
</feature>
<dbReference type="PANTHER" id="PTHR11461">
    <property type="entry name" value="SERINE PROTEASE INHIBITOR, SERPIN"/>
    <property type="match status" value="1"/>
</dbReference>
<keyword evidence="2" id="KW-0722">Serine protease inhibitor</keyword>
<keyword evidence="4" id="KW-0732">Signal</keyword>
<dbReference type="PIR" id="S49595">
    <property type="entry name" value="S49595"/>
</dbReference>
<evidence type="ECO:0000256" key="2">
    <source>
        <dbReference type="ARBA" id="ARBA00022900"/>
    </source>
</evidence>
<dbReference type="InterPro" id="IPR000215">
    <property type="entry name" value="Serpin_fam"/>
</dbReference>
<dbReference type="GO" id="GO:0004867">
    <property type="term" value="F:serine-type endopeptidase inhibitor activity"/>
    <property type="evidence" value="ECO:0007669"/>
    <property type="project" value="UniProtKB-KW"/>
</dbReference>
<feature type="domain" description="Serpin" evidence="5">
    <location>
        <begin position="42"/>
        <end position="426"/>
    </location>
</feature>
<dbReference type="AlphaFoldDB" id="Q26058"/>
<gene>
    <name evidence="6" type="primary">PAPI 2</name>
</gene>
<dbReference type="EMBL" id="X82642">
    <property type="protein sequence ID" value="CAA57964.1"/>
    <property type="molecule type" value="mRNA"/>
</dbReference>
<dbReference type="InterPro" id="IPR023795">
    <property type="entry name" value="Serpin_CS"/>
</dbReference>
<dbReference type="CDD" id="cd19594">
    <property type="entry name" value="serpin_crustaceans_chelicerates_insects"/>
    <property type="match status" value="1"/>
</dbReference>
<comment type="similarity">
    <text evidence="3">Belongs to the serpin family.</text>
</comment>
<dbReference type="PANTHER" id="PTHR11461:SF278">
    <property type="entry name" value="SERINE PROTEASE INHIBITOR 88EA"/>
    <property type="match status" value="1"/>
</dbReference>
<dbReference type="InterPro" id="IPR036186">
    <property type="entry name" value="Serpin_sf"/>
</dbReference>
<dbReference type="SMART" id="SM00093">
    <property type="entry name" value="SERPIN"/>
    <property type="match status" value="1"/>
</dbReference>
<accession>Q26058</accession>
<dbReference type="InterPro" id="IPR023796">
    <property type="entry name" value="Serpin_dom"/>
</dbReference>
<evidence type="ECO:0000256" key="1">
    <source>
        <dbReference type="ARBA" id="ARBA00022690"/>
    </source>
</evidence>
<evidence type="ECO:0000256" key="4">
    <source>
        <dbReference type="SAM" id="SignalP"/>
    </source>
</evidence>
<sequence length="429" mass="47122">MKLAVVLLVGLAGVVPPQCISHNDTLALPSSPDLAHITPFGVDLFKELNPTGTTSNFFFSPYSIWNSLVLAYFGSSGGTRQQLQKVLRLGDPAHTLATYRALSHLYAERQANTSDYVIDLANRVYVDEKFPLRECVKGVLFQEVQAIDFGQAEEAAARINQLVNETTRGKIPELVTARDVSGVPMVLVNAAYFKGLWSNAFEASETVPEKFFSSPDQHTFVPMMKLISAFKIGESEELGATVLEMPYKGKAASMFVLLPYTTVTTTRVDDTTANNTTTACNATTGKATTPLDAMLLRLTSDTLRTGLASREKQEVELQLPKFKLEQTIINELVDALQRQGIKDLFTSNADLTIYDPSGRLRVSKGIHKAVVEVNEEGSEAAAGTGLIVTFSLPPKPKKFVCNHPFVFLIQDNHTNNILFLGVYRKPQID</sequence>
<evidence type="ECO:0000313" key="6">
    <source>
        <dbReference type="EMBL" id="CAA57964.1"/>
    </source>
</evidence>
<dbReference type="GO" id="GO:0005615">
    <property type="term" value="C:extracellular space"/>
    <property type="evidence" value="ECO:0007669"/>
    <property type="project" value="InterPro"/>
</dbReference>
<organism evidence="6">
    <name type="scientific">Pacifastacus leniusculus</name>
    <name type="common">Signal crayfish</name>
    <dbReference type="NCBI Taxonomy" id="6720"/>
    <lineage>
        <taxon>Eukaryota</taxon>
        <taxon>Metazoa</taxon>
        <taxon>Ecdysozoa</taxon>
        <taxon>Arthropoda</taxon>
        <taxon>Crustacea</taxon>
        <taxon>Multicrustacea</taxon>
        <taxon>Malacostraca</taxon>
        <taxon>Eumalacostraca</taxon>
        <taxon>Eucarida</taxon>
        <taxon>Decapoda</taxon>
        <taxon>Pleocyemata</taxon>
        <taxon>Astacidea</taxon>
        <taxon>Astacoidea</taxon>
        <taxon>Astacidae</taxon>
        <taxon>Pacifastacus</taxon>
    </lineage>
</organism>
<dbReference type="InterPro" id="IPR042185">
    <property type="entry name" value="Serpin_sf_2"/>
</dbReference>
<protein>
    <submittedName>
        <fullName evidence="6">Putative serine proteinase inhibitor</fullName>
    </submittedName>
</protein>